<feature type="repeat" description="TPR" evidence="3">
    <location>
        <begin position="825"/>
        <end position="858"/>
    </location>
</feature>
<dbReference type="InterPro" id="IPR011990">
    <property type="entry name" value="TPR-like_helical_dom_sf"/>
</dbReference>
<feature type="region of interest" description="Disordered" evidence="4">
    <location>
        <begin position="132"/>
        <end position="159"/>
    </location>
</feature>
<dbReference type="AlphaFoldDB" id="A0A816BGR9"/>
<evidence type="ECO:0000256" key="2">
    <source>
        <dbReference type="ARBA" id="ARBA00022803"/>
    </source>
</evidence>
<evidence type="ECO:0000313" key="7">
    <source>
        <dbReference type="Proteomes" id="UP000663855"/>
    </source>
</evidence>
<feature type="repeat" description="TPR" evidence="3">
    <location>
        <begin position="910"/>
        <end position="943"/>
    </location>
</feature>
<accession>A0A816BGR9</accession>
<feature type="domain" description="DUF4590" evidence="5">
    <location>
        <begin position="184"/>
        <end position="281"/>
    </location>
</feature>
<organism evidence="6 7">
    <name type="scientific">Rotaria magnacalcarata</name>
    <dbReference type="NCBI Taxonomy" id="392030"/>
    <lineage>
        <taxon>Eukaryota</taxon>
        <taxon>Metazoa</taxon>
        <taxon>Spiralia</taxon>
        <taxon>Gnathifera</taxon>
        <taxon>Rotifera</taxon>
        <taxon>Eurotatoria</taxon>
        <taxon>Bdelloidea</taxon>
        <taxon>Philodinida</taxon>
        <taxon>Philodinidae</taxon>
        <taxon>Rotaria</taxon>
    </lineage>
</organism>
<evidence type="ECO:0000259" key="5">
    <source>
        <dbReference type="Pfam" id="PF15257"/>
    </source>
</evidence>
<dbReference type="PANTHER" id="PTHR45641">
    <property type="entry name" value="TETRATRICOPEPTIDE REPEAT PROTEIN (AFU_ORTHOLOGUE AFUA_6G03870)"/>
    <property type="match status" value="1"/>
</dbReference>
<dbReference type="SMART" id="SM00028">
    <property type="entry name" value="TPR"/>
    <property type="match status" value="5"/>
</dbReference>
<evidence type="ECO:0000256" key="4">
    <source>
        <dbReference type="SAM" id="MobiDB-lite"/>
    </source>
</evidence>
<dbReference type="Gene3D" id="1.25.40.10">
    <property type="entry name" value="Tetratricopeptide repeat domain"/>
    <property type="match status" value="2"/>
</dbReference>
<evidence type="ECO:0000313" key="6">
    <source>
        <dbReference type="EMBL" id="CAF1610018.1"/>
    </source>
</evidence>
<dbReference type="InterPro" id="IPR019734">
    <property type="entry name" value="TPR_rpt"/>
</dbReference>
<name>A0A816BGR9_9BILA</name>
<feature type="compositionally biased region" description="Polar residues" evidence="4">
    <location>
        <begin position="338"/>
        <end position="347"/>
    </location>
</feature>
<gene>
    <name evidence="6" type="ORF">CJN711_LOCUS36388</name>
</gene>
<dbReference type="SUPFAM" id="SSF48452">
    <property type="entry name" value="TPR-like"/>
    <property type="match status" value="1"/>
</dbReference>
<dbReference type="EMBL" id="CAJNOV010017617">
    <property type="protein sequence ID" value="CAF1610018.1"/>
    <property type="molecule type" value="Genomic_DNA"/>
</dbReference>
<proteinExistence type="predicted"/>
<evidence type="ECO:0000256" key="3">
    <source>
        <dbReference type="PROSITE-ProRule" id="PRU00339"/>
    </source>
</evidence>
<dbReference type="InterPro" id="IPR048257">
    <property type="entry name" value="DUF4590"/>
</dbReference>
<keyword evidence="1" id="KW-0677">Repeat</keyword>
<dbReference type="Pfam" id="PF15257">
    <property type="entry name" value="DUF4590"/>
    <property type="match status" value="1"/>
</dbReference>
<feature type="compositionally biased region" description="Polar residues" evidence="4">
    <location>
        <begin position="312"/>
        <end position="328"/>
    </location>
</feature>
<protein>
    <recommendedName>
        <fullName evidence="5">DUF4590 domain-containing protein</fullName>
    </recommendedName>
</protein>
<dbReference type="PANTHER" id="PTHR45641:SF1">
    <property type="entry name" value="AAA+ ATPASE DOMAIN-CONTAINING PROTEIN"/>
    <property type="match status" value="1"/>
</dbReference>
<dbReference type="Pfam" id="PF13374">
    <property type="entry name" value="TPR_10"/>
    <property type="match status" value="1"/>
</dbReference>
<dbReference type="Proteomes" id="UP000663855">
    <property type="component" value="Unassembled WGS sequence"/>
</dbReference>
<comment type="caution">
    <text evidence="6">The sequence shown here is derived from an EMBL/GenBank/DDBJ whole genome shotgun (WGS) entry which is preliminary data.</text>
</comment>
<sequence>MANRSQTKPLKSRLDPYVPTLVNTPYTQSYLQIATLTNPLVQSTGELQQRARTVTKHDMSSRLINLDQNYPRNLSQPLRNTSERSRIQNYEIVKRRYMAQAHARIRIHEQNTSNILPRVQINRERPARVTSAYQKTSKMNQNLSDSDEQDDRIGSSNQSNVSIEERLACEITMSYASTTTVPAEKSSREEIIVMQRYSTGETSLVYRGYLTKGETFSFKSQRRPTSGLSLAFYVQGSIDSVISECCELKCVQINSNENDQKQFLFKDIQKANPCERCRKDYADQLMLNNNNNKNTLLVHRNKKSSQNHHESNNIGNPSSAETMVTANPNLLEPDKSAESTTIQSSLTHTKETVVVPGIQAADMRTSTQQNQSSRMPRHPRSVENFCYIMENHVPISNEEQQTLRGLINFGFTFDNINSKESIEFLKKILNERLILILSKASMENLSKPIQDEPLLSAIYVIDSSEKNAFDSKFYRGSFPNITSLCKKLENDLQSLTYDLTRINSIPADYPGMSTLNYVQALIDILLETNEKRNLKKEMLDFCREEYADNIIQLKLIEEFENDFKPNDAIHWYLRHETFLYKMMTRAFRVLDPDILFKLRYFIQHLNRQLKSPIDADALTVHRTLRIRKDLFDKMKKHEGGLISFNEFLLANKIQSAIEPSPTNIDSKLVRFQIALGTGVSRHDVATKLNEVVLTVGTIFRIDKVEPIDEETFTVELTTNDEILKGGHLVTKRLRDAVHAPFPLVRMVKLMKQNESTGYMEYFCSMLIDDPETMEDEATNLTLGGLLHSMGGHYYEKKQYEEALNHLQNALKVYLRVLPDDDVRLTPTYNNIGSVYNKQGLNEQALKYHLKAYEIQKSSTDLDMDSVAAYVANIGSVLMKLGRHKEAASYLEVDLKIKQKLHPNNDHADVAAKYHNLAAAQFRLHRYSEALENYQKCLDIELKCHSDKNPTVALTYYNMATTLEQLGQLQEAKEAVQKAITRLLLTKQPDDEDLQMQTRYLERLEKKIWMKSLFATTETDKN</sequence>
<dbReference type="Pfam" id="PF13424">
    <property type="entry name" value="TPR_12"/>
    <property type="match status" value="2"/>
</dbReference>
<reference evidence="6" key="1">
    <citation type="submission" date="2021-02" db="EMBL/GenBank/DDBJ databases">
        <authorList>
            <person name="Nowell W R."/>
        </authorList>
    </citation>
    <scope>NUCLEOTIDE SEQUENCE</scope>
</reference>
<keyword evidence="2 3" id="KW-0802">TPR repeat</keyword>
<feature type="region of interest" description="Disordered" evidence="4">
    <location>
        <begin position="302"/>
        <end position="355"/>
    </location>
</feature>
<evidence type="ECO:0000256" key="1">
    <source>
        <dbReference type="ARBA" id="ARBA00022737"/>
    </source>
</evidence>
<feature type="compositionally biased region" description="Polar residues" evidence="4">
    <location>
        <begin position="132"/>
        <end position="144"/>
    </location>
</feature>
<dbReference type="PROSITE" id="PS50005">
    <property type="entry name" value="TPR"/>
    <property type="match status" value="2"/>
</dbReference>
<dbReference type="SUPFAM" id="SSF56399">
    <property type="entry name" value="ADP-ribosylation"/>
    <property type="match status" value="1"/>
</dbReference>